<dbReference type="Proteomes" id="UP000597762">
    <property type="component" value="Unassembled WGS sequence"/>
</dbReference>
<evidence type="ECO:0000256" key="4">
    <source>
        <dbReference type="ARBA" id="ARBA00022989"/>
    </source>
</evidence>
<dbReference type="InterPro" id="IPR000276">
    <property type="entry name" value="GPCR_Rhodpsn"/>
</dbReference>
<feature type="region of interest" description="Disordered" evidence="10">
    <location>
        <begin position="100"/>
        <end position="169"/>
    </location>
</feature>
<evidence type="ECO:0000313" key="13">
    <source>
        <dbReference type="EMBL" id="CAE1301811.1"/>
    </source>
</evidence>
<dbReference type="GO" id="GO:0004930">
    <property type="term" value="F:G protein-coupled receptor activity"/>
    <property type="evidence" value="ECO:0007669"/>
    <property type="project" value="UniProtKB-KW"/>
</dbReference>
<keyword evidence="7" id="KW-1015">Disulfide bond</keyword>
<keyword evidence="2" id="KW-1003">Cell membrane</keyword>
<evidence type="ECO:0000313" key="14">
    <source>
        <dbReference type="Proteomes" id="UP000597762"/>
    </source>
</evidence>
<evidence type="ECO:0000256" key="9">
    <source>
        <dbReference type="ARBA" id="ARBA00023224"/>
    </source>
</evidence>
<evidence type="ECO:0000259" key="12">
    <source>
        <dbReference type="PROSITE" id="PS50262"/>
    </source>
</evidence>
<evidence type="ECO:0000256" key="7">
    <source>
        <dbReference type="ARBA" id="ARBA00023157"/>
    </source>
</evidence>
<dbReference type="PANTHER" id="PTHR24248:SF125">
    <property type="entry name" value="DOPAMINE D2-LIKE RECEPTOR"/>
    <property type="match status" value="1"/>
</dbReference>
<evidence type="ECO:0000256" key="1">
    <source>
        <dbReference type="ARBA" id="ARBA00004651"/>
    </source>
</evidence>
<feature type="domain" description="G-protein coupled receptors family 1 profile" evidence="12">
    <location>
        <begin position="1"/>
        <end position="285"/>
    </location>
</feature>
<dbReference type="Gene3D" id="1.20.1070.10">
    <property type="entry name" value="Rhodopsin 7-helix transmembrane proteins"/>
    <property type="match status" value="1"/>
</dbReference>
<dbReference type="AlphaFoldDB" id="A0A812DKJ1"/>
<protein>
    <submittedName>
        <fullName evidence="13">Octopamine receptor 2</fullName>
    </submittedName>
</protein>
<dbReference type="SUPFAM" id="SSF81321">
    <property type="entry name" value="Family A G protein-coupled receptor-like"/>
    <property type="match status" value="1"/>
</dbReference>
<organism evidence="13 14">
    <name type="scientific">Acanthosepion pharaonis</name>
    <name type="common">Pharaoh cuttlefish</name>
    <name type="synonym">Sepia pharaonis</name>
    <dbReference type="NCBI Taxonomy" id="158019"/>
    <lineage>
        <taxon>Eukaryota</taxon>
        <taxon>Metazoa</taxon>
        <taxon>Spiralia</taxon>
        <taxon>Lophotrochozoa</taxon>
        <taxon>Mollusca</taxon>
        <taxon>Cephalopoda</taxon>
        <taxon>Coleoidea</taxon>
        <taxon>Decapodiformes</taxon>
        <taxon>Sepiida</taxon>
        <taxon>Sepiina</taxon>
        <taxon>Sepiidae</taxon>
        <taxon>Acanthosepion</taxon>
    </lineage>
</organism>
<dbReference type="GO" id="GO:0005886">
    <property type="term" value="C:plasma membrane"/>
    <property type="evidence" value="ECO:0007669"/>
    <property type="project" value="UniProtKB-SubCell"/>
</dbReference>
<keyword evidence="8 13" id="KW-0675">Receptor</keyword>
<comment type="subcellular location">
    <subcellularLocation>
        <location evidence="1">Cell membrane</location>
        <topology evidence="1">Multi-pass membrane protein</topology>
    </subcellularLocation>
</comment>
<dbReference type="PRINTS" id="PR00237">
    <property type="entry name" value="GPCRRHODOPSN"/>
</dbReference>
<dbReference type="OrthoDB" id="5955450at2759"/>
<keyword evidence="9" id="KW-0807">Transducer</keyword>
<evidence type="ECO:0000256" key="6">
    <source>
        <dbReference type="ARBA" id="ARBA00023136"/>
    </source>
</evidence>
<dbReference type="EMBL" id="CAHIKZ030003567">
    <property type="protein sequence ID" value="CAE1301811.1"/>
    <property type="molecule type" value="Genomic_DNA"/>
</dbReference>
<name>A0A812DKJ1_ACAPH</name>
<evidence type="ECO:0000256" key="3">
    <source>
        <dbReference type="ARBA" id="ARBA00022692"/>
    </source>
</evidence>
<dbReference type="InterPro" id="IPR017452">
    <property type="entry name" value="GPCR_Rhodpsn_7TM"/>
</dbReference>
<feature type="compositionally biased region" description="Polar residues" evidence="10">
    <location>
        <begin position="146"/>
        <end position="169"/>
    </location>
</feature>
<dbReference type="Pfam" id="PF00001">
    <property type="entry name" value="7tm_1"/>
    <property type="match status" value="1"/>
</dbReference>
<dbReference type="PANTHER" id="PTHR24248">
    <property type="entry name" value="ADRENERGIC RECEPTOR-RELATED G-PROTEIN COUPLED RECEPTOR"/>
    <property type="match status" value="1"/>
</dbReference>
<sequence length="309" mass="35365">MFFIYVRIFMELKKRSKARQAKVQVHTQQQQLQTDNIEQPPLSSSQGEESFEMHSLNQATNGNMWQKENQMKGQLLSTETDESIPTDEDRAEKGTTLVLSTESDTASNTKGSLQPLQCATETTDSERELLMVTSTSYSDSEKENRTTQPAADNISTTKPTDSITSKSTKNIRQRALNIINEFSKSGDSKSRKGKHRVHNLQKMPEKPTKASMMNANLKRRFELREQRATKRMALIMAIFCLCWIPFTLMYMIRSFCGDKCGINPHVQAFIIWLGYVNSTLNPILYTIFNEDFRKAFIHIMLCHKVNAKS</sequence>
<feature type="transmembrane region" description="Helical" evidence="11">
    <location>
        <begin position="233"/>
        <end position="252"/>
    </location>
</feature>
<keyword evidence="3 11" id="KW-0812">Transmembrane</keyword>
<evidence type="ECO:0000256" key="2">
    <source>
        <dbReference type="ARBA" id="ARBA00022475"/>
    </source>
</evidence>
<evidence type="ECO:0000256" key="11">
    <source>
        <dbReference type="SAM" id="Phobius"/>
    </source>
</evidence>
<dbReference type="PROSITE" id="PS50262">
    <property type="entry name" value="G_PROTEIN_RECEP_F1_2"/>
    <property type="match status" value="1"/>
</dbReference>
<evidence type="ECO:0000256" key="8">
    <source>
        <dbReference type="ARBA" id="ARBA00023170"/>
    </source>
</evidence>
<keyword evidence="4 11" id="KW-1133">Transmembrane helix</keyword>
<gene>
    <name evidence="13" type="ORF">SPHA_54645</name>
</gene>
<proteinExistence type="predicted"/>
<feature type="region of interest" description="Disordered" evidence="10">
    <location>
        <begin position="23"/>
        <end position="50"/>
    </location>
</feature>
<keyword evidence="14" id="KW-1185">Reference proteome</keyword>
<keyword evidence="5" id="KW-0297">G-protein coupled receptor</keyword>
<accession>A0A812DKJ1</accession>
<reference evidence="13" key="1">
    <citation type="submission" date="2021-01" db="EMBL/GenBank/DDBJ databases">
        <authorList>
            <person name="Li R."/>
            <person name="Bekaert M."/>
        </authorList>
    </citation>
    <scope>NUCLEOTIDE SEQUENCE</scope>
    <source>
        <strain evidence="13">Farmed</strain>
    </source>
</reference>
<comment type="caution">
    <text evidence="13">The sequence shown here is derived from an EMBL/GenBank/DDBJ whole genome shotgun (WGS) entry which is preliminary data.</text>
</comment>
<keyword evidence="6 11" id="KW-0472">Membrane</keyword>
<evidence type="ECO:0000256" key="10">
    <source>
        <dbReference type="SAM" id="MobiDB-lite"/>
    </source>
</evidence>
<evidence type="ECO:0000256" key="5">
    <source>
        <dbReference type="ARBA" id="ARBA00023040"/>
    </source>
</evidence>
<feature type="compositionally biased region" description="Low complexity" evidence="10">
    <location>
        <begin position="23"/>
        <end position="39"/>
    </location>
</feature>
<feature type="compositionally biased region" description="Polar residues" evidence="10">
    <location>
        <begin position="100"/>
        <end position="122"/>
    </location>
</feature>